<evidence type="ECO:0000313" key="2">
    <source>
        <dbReference type="EMBL" id="CAA9477622.1"/>
    </source>
</evidence>
<name>A0A6J4RUI0_9BACT</name>
<sequence length="40" mass="4634">MFADLRFICNTIVKPGNYIMFIYFLAPFVIDKMSNGASQR</sequence>
<keyword evidence="1" id="KW-0812">Transmembrane</keyword>
<protein>
    <submittedName>
        <fullName evidence="2">Uncharacterized protein</fullName>
    </submittedName>
</protein>
<dbReference type="EMBL" id="CADCVN010000306">
    <property type="protein sequence ID" value="CAA9477622.1"/>
    <property type="molecule type" value="Genomic_DNA"/>
</dbReference>
<feature type="transmembrane region" description="Helical" evidence="1">
    <location>
        <begin position="12"/>
        <end position="30"/>
    </location>
</feature>
<proteinExistence type="predicted"/>
<organism evidence="2">
    <name type="scientific">uncultured Segetibacter sp</name>
    <dbReference type="NCBI Taxonomy" id="481133"/>
    <lineage>
        <taxon>Bacteria</taxon>
        <taxon>Pseudomonadati</taxon>
        <taxon>Bacteroidota</taxon>
        <taxon>Chitinophagia</taxon>
        <taxon>Chitinophagales</taxon>
        <taxon>Chitinophagaceae</taxon>
        <taxon>Segetibacter</taxon>
        <taxon>environmental samples</taxon>
    </lineage>
</organism>
<keyword evidence="1" id="KW-1133">Transmembrane helix</keyword>
<dbReference type="AlphaFoldDB" id="A0A6J4RUI0"/>
<gene>
    <name evidence="2" type="ORF">AVDCRST_MAG96-822</name>
</gene>
<keyword evidence="1" id="KW-0472">Membrane</keyword>
<evidence type="ECO:0000256" key="1">
    <source>
        <dbReference type="SAM" id="Phobius"/>
    </source>
</evidence>
<reference evidence="2" key="1">
    <citation type="submission" date="2020-02" db="EMBL/GenBank/DDBJ databases">
        <authorList>
            <person name="Meier V. D."/>
        </authorList>
    </citation>
    <scope>NUCLEOTIDE SEQUENCE</scope>
    <source>
        <strain evidence="2">AVDCRST_MAG96</strain>
    </source>
</reference>
<accession>A0A6J4RUI0</accession>